<reference evidence="2" key="2">
    <citation type="journal article" date="2021" name="PeerJ">
        <title>Extensive microbial diversity within the chicken gut microbiome revealed by metagenomics and culture.</title>
        <authorList>
            <person name="Gilroy R."/>
            <person name="Ravi A."/>
            <person name="Getino M."/>
            <person name="Pursley I."/>
            <person name="Horton D.L."/>
            <person name="Alikhan N.F."/>
            <person name="Baker D."/>
            <person name="Gharbi K."/>
            <person name="Hall N."/>
            <person name="Watson M."/>
            <person name="Adriaenssens E.M."/>
            <person name="Foster-Nyarko E."/>
            <person name="Jarju S."/>
            <person name="Secka A."/>
            <person name="Antonio M."/>
            <person name="Oren A."/>
            <person name="Chaudhuri R.R."/>
            <person name="La Ragione R."/>
            <person name="Hildebrand F."/>
            <person name="Pallen M.J."/>
        </authorList>
    </citation>
    <scope>NUCLEOTIDE SEQUENCE</scope>
    <source>
        <strain evidence="2">ChiSxjej2B14-8506</strain>
    </source>
</reference>
<dbReference type="InterPro" id="IPR016181">
    <property type="entry name" value="Acyl_CoA_acyltransferase"/>
</dbReference>
<dbReference type="Pfam" id="PF13302">
    <property type="entry name" value="Acetyltransf_3"/>
    <property type="match status" value="2"/>
</dbReference>
<dbReference type="InterPro" id="IPR000182">
    <property type="entry name" value="GNAT_dom"/>
</dbReference>
<dbReference type="PROSITE" id="PS51186">
    <property type="entry name" value="GNAT"/>
    <property type="match status" value="2"/>
</dbReference>
<dbReference type="AlphaFoldDB" id="A0A9D1LT74"/>
<protein>
    <submittedName>
        <fullName evidence="2">GNAT family N-acetyltransferase</fullName>
    </submittedName>
</protein>
<gene>
    <name evidence="2" type="ORF">IAC59_09965</name>
</gene>
<dbReference type="GO" id="GO:0016747">
    <property type="term" value="F:acyltransferase activity, transferring groups other than amino-acyl groups"/>
    <property type="evidence" value="ECO:0007669"/>
    <property type="project" value="InterPro"/>
</dbReference>
<evidence type="ECO:0000313" key="3">
    <source>
        <dbReference type="Proteomes" id="UP000824123"/>
    </source>
</evidence>
<dbReference type="Proteomes" id="UP000824123">
    <property type="component" value="Unassembled WGS sequence"/>
</dbReference>
<dbReference type="InterPro" id="IPR051531">
    <property type="entry name" value="N-acetyltransferase"/>
</dbReference>
<dbReference type="EMBL" id="DVNK01000059">
    <property type="protein sequence ID" value="HIU47562.1"/>
    <property type="molecule type" value="Genomic_DNA"/>
</dbReference>
<accession>A0A9D1LT74</accession>
<dbReference type="PANTHER" id="PTHR43792:SF1">
    <property type="entry name" value="N-ACETYLTRANSFERASE DOMAIN-CONTAINING PROTEIN"/>
    <property type="match status" value="1"/>
</dbReference>
<dbReference type="PANTHER" id="PTHR43792">
    <property type="entry name" value="GNAT FAMILY, PUTATIVE (AFU_ORTHOLOGUE AFUA_3G00765)-RELATED-RELATED"/>
    <property type="match status" value="1"/>
</dbReference>
<feature type="domain" description="N-acetyltransferase" evidence="1">
    <location>
        <begin position="198"/>
        <end position="370"/>
    </location>
</feature>
<comment type="caution">
    <text evidence="2">The sequence shown here is derived from an EMBL/GenBank/DDBJ whole genome shotgun (WGS) entry which is preliminary data.</text>
</comment>
<evidence type="ECO:0000259" key="1">
    <source>
        <dbReference type="PROSITE" id="PS51186"/>
    </source>
</evidence>
<organism evidence="2 3">
    <name type="scientific">Candidatus Fimadaptatus faecigallinarum</name>
    <dbReference type="NCBI Taxonomy" id="2840814"/>
    <lineage>
        <taxon>Bacteria</taxon>
        <taxon>Bacillati</taxon>
        <taxon>Bacillota</taxon>
        <taxon>Clostridia</taxon>
        <taxon>Eubacteriales</taxon>
        <taxon>Candidatus Fimadaptatus</taxon>
    </lineage>
</organism>
<evidence type="ECO:0000313" key="2">
    <source>
        <dbReference type="EMBL" id="HIU47562.1"/>
    </source>
</evidence>
<proteinExistence type="predicted"/>
<feature type="domain" description="N-acetyltransferase" evidence="1">
    <location>
        <begin position="27"/>
        <end position="189"/>
    </location>
</feature>
<dbReference type="Gene3D" id="3.40.630.30">
    <property type="match status" value="2"/>
</dbReference>
<dbReference type="SUPFAM" id="SSF55729">
    <property type="entry name" value="Acyl-CoA N-acyltransferases (Nat)"/>
    <property type="match status" value="2"/>
</dbReference>
<reference evidence="2" key="1">
    <citation type="submission" date="2020-10" db="EMBL/GenBank/DDBJ databases">
        <authorList>
            <person name="Gilroy R."/>
        </authorList>
    </citation>
    <scope>NUCLEOTIDE SEQUENCE</scope>
    <source>
        <strain evidence="2">ChiSxjej2B14-8506</strain>
    </source>
</reference>
<sequence>MALTPERVSAICVSMGGAPMVLLTERLMLREMRDSDYDALCLMLRDADVMYAYAHAFDEAESRQWLARQQQRYAENGFGLWAVELKSTGELIGQCGLTLQPLEGRQVIEVGYIFRKEFWHMGYATEAARACRDLAFDRFDAREVYSIIRDNNLPSQAVARRLGMEPRCTFSKHYYGIDMPHIAFSVRRAQGVIVTPRLLLRKFEPGDAEALYEYLSDPEVVRYEPYEPFSRAMAEFEAHARALNPDHRAVALRPDDIAQLAPGEYELTVPTPGRLIGNLYAPLRFSGVYELGFAFNRAYWGRGFAYEATHALMASLFGRDAQRIFARCDAENLRSQQLLTRLGMHMESRAQAVMLRGRRRTILTYSISRDEWPNICPFESSTILKPM</sequence>
<name>A0A9D1LT74_9FIRM</name>